<dbReference type="EMBL" id="BAABEY010000014">
    <property type="protein sequence ID" value="GAA4436163.1"/>
    <property type="molecule type" value="Genomic_DNA"/>
</dbReference>
<keyword evidence="4" id="KW-0472">Membrane</keyword>
<organism evidence="9 10">
    <name type="scientific">Ravibacter arvi</name>
    <dbReference type="NCBI Taxonomy" id="2051041"/>
    <lineage>
        <taxon>Bacteria</taxon>
        <taxon>Pseudomonadati</taxon>
        <taxon>Bacteroidota</taxon>
        <taxon>Cytophagia</taxon>
        <taxon>Cytophagales</taxon>
        <taxon>Spirosomataceae</taxon>
        <taxon>Ravibacter</taxon>
    </lineage>
</organism>
<dbReference type="InterPro" id="IPR011990">
    <property type="entry name" value="TPR-like_helical_dom_sf"/>
</dbReference>
<comment type="similarity">
    <text evidence="2">Belongs to the SusD family.</text>
</comment>
<evidence type="ECO:0000256" key="5">
    <source>
        <dbReference type="ARBA" id="ARBA00023237"/>
    </source>
</evidence>
<protein>
    <submittedName>
        <fullName evidence="9">RagB/SusD family nutrient uptake outer membrane protein</fullName>
    </submittedName>
</protein>
<dbReference type="Gene3D" id="1.25.40.390">
    <property type="match status" value="1"/>
</dbReference>
<evidence type="ECO:0000259" key="8">
    <source>
        <dbReference type="Pfam" id="PF14322"/>
    </source>
</evidence>
<proteinExistence type="inferred from homology"/>
<dbReference type="InterPro" id="IPR033985">
    <property type="entry name" value="SusD-like_N"/>
</dbReference>
<dbReference type="RefSeq" id="WP_345027566.1">
    <property type="nucleotide sequence ID" value="NZ_BAABEY010000014.1"/>
</dbReference>
<feature type="chain" id="PRO_5045628361" evidence="6">
    <location>
        <begin position="24"/>
        <end position="609"/>
    </location>
</feature>
<feature type="domain" description="SusD-like N-terminal" evidence="8">
    <location>
        <begin position="78"/>
        <end position="218"/>
    </location>
</feature>
<dbReference type="Pfam" id="PF14322">
    <property type="entry name" value="SusD-like_3"/>
    <property type="match status" value="1"/>
</dbReference>
<reference evidence="10" key="1">
    <citation type="journal article" date="2019" name="Int. J. Syst. Evol. Microbiol.">
        <title>The Global Catalogue of Microorganisms (GCM) 10K type strain sequencing project: providing services to taxonomists for standard genome sequencing and annotation.</title>
        <authorList>
            <consortium name="The Broad Institute Genomics Platform"/>
            <consortium name="The Broad Institute Genome Sequencing Center for Infectious Disease"/>
            <person name="Wu L."/>
            <person name="Ma J."/>
        </authorList>
    </citation>
    <scope>NUCLEOTIDE SEQUENCE [LARGE SCALE GENOMIC DNA]</scope>
    <source>
        <strain evidence="10">JCM 31920</strain>
    </source>
</reference>
<evidence type="ECO:0000313" key="9">
    <source>
        <dbReference type="EMBL" id="GAA4436163.1"/>
    </source>
</evidence>
<comment type="caution">
    <text evidence="9">The sequence shown here is derived from an EMBL/GenBank/DDBJ whole genome shotgun (WGS) entry which is preliminary data.</text>
</comment>
<dbReference type="Pfam" id="PF07980">
    <property type="entry name" value="SusD_RagB"/>
    <property type="match status" value="1"/>
</dbReference>
<evidence type="ECO:0000256" key="6">
    <source>
        <dbReference type="SAM" id="SignalP"/>
    </source>
</evidence>
<feature type="domain" description="RagB/SusD" evidence="7">
    <location>
        <begin position="330"/>
        <end position="608"/>
    </location>
</feature>
<evidence type="ECO:0000256" key="4">
    <source>
        <dbReference type="ARBA" id="ARBA00023136"/>
    </source>
</evidence>
<gene>
    <name evidence="9" type="ORF">GCM10023091_13780</name>
</gene>
<sequence length="609" mass="68656">MNVNKFFRNNALATTVLASISLAACDDAFLNVLPETEITADAFFATPNDLEIYSNQFYTYLVDPVNDRGSDNVVATAIDNEYAYKLMRGVVNPDNVEQWSGHWNRLRTINFMLERTHQTTGSAADINHFVGIGRFFRALHYYELVRQYSDVPWYGRTLKTTDTDLLYKKQDPRAVVVDSVLADLKFAVDHIKPSVDGKTSKVRLTKYAALAALSRIALEEGTTRKYRTELGLADGNRFLEISRDASRQLIDANVFSIFRTNAAGERKRAYEAMFNSESLASNPEMILIREYSLAEGITNLKKTVFNENHGLSRDLLEDYLALTAAGEAVPFQEIAGYRTMAYWEVFKNRDPRLNQTFMQPGFKMPGNPKIAYPNWNIGGYPQVKSYPTDADQIDLGGGRGHTDNPVYRLAEIYLNYAEAKAELGELTQADLDQAIKPLRDRVGMPAPVLSEWLASTDPRLAAKYTNVTSPQKGAILEIRRERRVELACEGLRLNDLRRWKAGQLAAVAPLGSYISQLGAVDISGDGVPEFYISQNGEGFDKVREQFPGVEIFEYKLNASPFELTEGDKGFIRIKAQNGIFSFPEKYYYKPVSNQDILVNPNLVQHPLWK</sequence>
<dbReference type="Proteomes" id="UP001501508">
    <property type="component" value="Unassembled WGS sequence"/>
</dbReference>
<evidence type="ECO:0000256" key="3">
    <source>
        <dbReference type="ARBA" id="ARBA00022729"/>
    </source>
</evidence>
<dbReference type="InterPro" id="IPR012944">
    <property type="entry name" value="SusD_RagB_dom"/>
</dbReference>
<keyword evidence="5" id="KW-0998">Cell outer membrane</keyword>
<feature type="signal peptide" evidence="6">
    <location>
        <begin position="1"/>
        <end position="23"/>
    </location>
</feature>
<name>A0ABP8LW30_9BACT</name>
<evidence type="ECO:0000259" key="7">
    <source>
        <dbReference type="Pfam" id="PF07980"/>
    </source>
</evidence>
<comment type="subcellular location">
    <subcellularLocation>
        <location evidence="1">Cell outer membrane</location>
    </subcellularLocation>
</comment>
<evidence type="ECO:0000313" key="10">
    <source>
        <dbReference type="Proteomes" id="UP001501508"/>
    </source>
</evidence>
<evidence type="ECO:0000256" key="2">
    <source>
        <dbReference type="ARBA" id="ARBA00006275"/>
    </source>
</evidence>
<dbReference type="PROSITE" id="PS51257">
    <property type="entry name" value="PROKAR_LIPOPROTEIN"/>
    <property type="match status" value="1"/>
</dbReference>
<accession>A0ABP8LW30</accession>
<evidence type="ECO:0000256" key="1">
    <source>
        <dbReference type="ARBA" id="ARBA00004442"/>
    </source>
</evidence>
<keyword evidence="3 6" id="KW-0732">Signal</keyword>
<keyword evidence="10" id="KW-1185">Reference proteome</keyword>
<dbReference type="SUPFAM" id="SSF48452">
    <property type="entry name" value="TPR-like"/>
    <property type="match status" value="1"/>
</dbReference>